<evidence type="ECO:0000259" key="1">
    <source>
        <dbReference type="Pfam" id="PF06568"/>
    </source>
</evidence>
<dbReference type="Pfam" id="PF06568">
    <property type="entry name" value="YjiS-like"/>
    <property type="match status" value="1"/>
</dbReference>
<protein>
    <submittedName>
        <fullName evidence="2">DUF1127 domain-containing protein</fullName>
    </submittedName>
</protein>
<sequence>MPTSWTIARDERAISRLEAGFASRLFAAAVYAGNRAAAALAEMLERRHSRLVLLSLTDEQLKDIGLSRADAEREGLRNPWE</sequence>
<dbReference type="EMBL" id="JAGWCR010000001">
    <property type="protein sequence ID" value="MBS3647465.1"/>
    <property type="molecule type" value="Genomic_DNA"/>
</dbReference>
<evidence type="ECO:0000313" key="3">
    <source>
        <dbReference type="Proteomes" id="UP000680348"/>
    </source>
</evidence>
<reference evidence="2" key="1">
    <citation type="submission" date="2021-04" db="EMBL/GenBank/DDBJ databases">
        <title>Pseudaminobacter soli sp. nov., isolated from paddy soil contaminated by heavy metals.</title>
        <authorList>
            <person name="Zhang K."/>
        </authorList>
    </citation>
    <scope>NUCLEOTIDE SEQUENCE</scope>
    <source>
        <strain evidence="2">19-2017</strain>
    </source>
</reference>
<gene>
    <name evidence="2" type="ORF">KEU06_02350</name>
</gene>
<dbReference type="RefSeq" id="WP_188252995.1">
    <property type="nucleotide sequence ID" value="NZ_JABVCF010000001.1"/>
</dbReference>
<organism evidence="2 3">
    <name type="scientific">Pseudaminobacter soli</name>
    <name type="common">ex Zhang et al. 2022</name>
    <dbReference type="NCBI Taxonomy" id="2831468"/>
    <lineage>
        <taxon>Bacteria</taxon>
        <taxon>Pseudomonadati</taxon>
        <taxon>Pseudomonadota</taxon>
        <taxon>Alphaproteobacteria</taxon>
        <taxon>Hyphomicrobiales</taxon>
        <taxon>Phyllobacteriaceae</taxon>
        <taxon>Pseudaminobacter</taxon>
    </lineage>
</organism>
<dbReference type="AlphaFoldDB" id="A0A942I6M7"/>
<name>A0A942I6M7_9HYPH</name>
<proteinExistence type="predicted"/>
<comment type="caution">
    <text evidence="2">The sequence shown here is derived from an EMBL/GenBank/DDBJ whole genome shotgun (WGS) entry which is preliminary data.</text>
</comment>
<keyword evidence="3" id="KW-1185">Reference proteome</keyword>
<accession>A0A942I6M7</accession>
<dbReference type="Proteomes" id="UP000680348">
    <property type="component" value="Unassembled WGS sequence"/>
</dbReference>
<feature type="domain" description="YjiS-like" evidence="1">
    <location>
        <begin position="37"/>
        <end position="72"/>
    </location>
</feature>
<dbReference type="InterPro" id="IPR009506">
    <property type="entry name" value="YjiS-like"/>
</dbReference>
<evidence type="ECO:0000313" key="2">
    <source>
        <dbReference type="EMBL" id="MBS3647465.1"/>
    </source>
</evidence>